<evidence type="ECO:0000313" key="3">
    <source>
        <dbReference type="EMBL" id="QBK85955.1"/>
    </source>
</evidence>
<evidence type="ECO:0000259" key="2">
    <source>
        <dbReference type="Pfam" id="PF08719"/>
    </source>
</evidence>
<organism evidence="3">
    <name type="scientific">Marseillevirus LCMAC101</name>
    <dbReference type="NCBI Taxonomy" id="2506602"/>
    <lineage>
        <taxon>Viruses</taxon>
        <taxon>Varidnaviria</taxon>
        <taxon>Bamfordvirae</taxon>
        <taxon>Nucleocytoviricota</taxon>
        <taxon>Megaviricetes</taxon>
        <taxon>Pimascovirales</taxon>
        <taxon>Pimascovirales incertae sedis</taxon>
        <taxon>Marseilleviridae</taxon>
    </lineage>
</organism>
<proteinExistence type="predicted"/>
<dbReference type="CDD" id="cd15457">
    <property type="entry name" value="NADAR"/>
    <property type="match status" value="1"/>
</dbReference>
<dbReference type="Pfam" id="PF08719">
    <property type="entry name" value="NADAR"/>
    <property type="match status" value="1"/>
</dbReference>
<dbReference type="InterPro" id="IPR037238">
    <property type="entry name" value="YbiA-like_sf"/>
</dbReference>
<feature type="domain" description="NADAR" evidence="2">
    <location>
        <begin position="15"/>
        <end position="146"/>
    </location>
</feature>
<dbReference type="InterPro" id="IPR012816">
    <property type="entry name" value="NADAR"/>
</dbReference>
<dbReference type="EMBL" id="MK500328">
    <property type="protein sequence ID" value="QBK85955.1"/>
    <property type="molecule type" value="Genomic_DNA"/>
</dbReference>
<reference evidence="3" key="1">
    <citation type="journal article" date="2019" name="MBio">
        <title>Virus Genomes from Deep Sea Sediments Expand the Ocean Megavirome and Support Independent Origins of Viral Gigantism.</title>
        <authorList>
            <person name="Backstrom D."/>
            <person name="Yutin N."/>
            <person name="Jorgensen S.L."/>
            <person name="Dharamshi J."/>
            <person name="Homa F."/>
            <person name="Zaremba-Niedwiedzka K."/>
            <person name="Spang A."/>
            <person name="Wolf Y.I."/>
            <person name="Koonin E.V."/>
            <person name="Ettema T.J."/>
        </authorList>
    </citation>
    <scope>NUCLEOTIDE SEQUENCE</scope>
</reference>
<name>A0A481YT55_9VIRU</name>
<dbReference type="Gene3D" id="1.10.357.40">
    <property type="entry name" value="YbiA-like"/>
    <property type="match status" value="1"/>
</dbReference>
<sequence>MKREYIGNMSKIVFSTLSDTAKVRFLSNSSNYPFTLEDRIWSTVDHYAYAKRFEGTQLEDIIREAPTVFQAKKLATRYKYVFDTDPLTEKKIKVKGYGQQYQYRIRDDWKEMEGQILQDGIKAKFAKRSALKKKLLETRPAILIDSTNPLVGPILEKIRKDIQFRDLPFTEIKGENKKIFLSLIYLTAKISKLEGWDKVYKEMVEDAVYTLTNEEIGHEVINVHQVYSQKRKERCIPNYKKILDGIQKQLPVKMSFQTGSSEILTSFFAWKENFASSSDKSVLNEQLKDVKTIKISLRPGRRWYRDQVPPKMKKVKSKKKRKKVVEKTENARKESQFPVETRWRDSKYYI</sequence>
<feature type="compositionally biased region" description="Basic and acidic residues" evidence="1">
    <location>
        <begin position="325"/>
        <end position="336"/>
    </location>
</feature>
<dbReference type="SUPFAM" id="SSF143990">
    <property type="entry name" value="YbiA-like"/>
    <property type="match status" value="1"/>
</dbReference>
<feature type="region of interest" description="Disordered" evidence="1">
    <location>
        <begin position="311"/>
        <end position="336"/>
    </location>
</feature>
<accession>A0A481YT55</accession>
<gene>
    <name evidence="3" type="ORF">LCMAC101_05500</name>
</gene>
<evidence type="ECO:0000256" key="1">
    <source>
        <dbReference type="SAM" id="MobiDB-lite"/>
    </source>
</evidence>
<feature type="compositionally biased region" description="Basic residues" evidence="1">
    <location>
        <begin position="311"/>
        <end position="324"/>
    </location>
</feature>
<protein>
    <submittedName>
        <fullName evidence="3">NADAR domain protein</fullName>
    </submittedName>
</protein>